<proteinExistence type="predicted"/>
<comment type="caution">
    <text evidence="1">The sequence shown here is derived from an EMBL/GenBank/DDBJ whole genome shotgun (WGS) entry which is preliminary data.</text>
</comment>
<evidence type="ECO:0000313" key="2">
    <source>
        <dbReference type="Proteomes" id="UP000033695"/>
    </source>
</evidence>
<dbReference type="AlphaFoldDB" id="A0A0F4KPY3"/>
<evidence type="ECO:0000313" key="1">
    <source>
        <dbReference type="EMBL" id="KJY48108.1"/>
    </source>
</evidence>
<dbReference type="Proteomes" id="UP000033695">
    <property type="component" value="Unassembled WGS sequence"/>
</dbReference>
<protein>
    <submittedName>
        <fullName evidence="1">Uncharacterized protein</fullName>
    </submittedName>
</protein>
<dbReference type="HOGENOM" id="CLU_1576527_0_0_9"/>
<organism evidence="1 2">
    <name type="scientific">Bombilactobacillus mellis</name>
    <dbReference type="NCBI Taxonomy" id="1218508"/>
    <lineage>
        <taxon>Bacteria</taxon>
        <taxon>Bacillati</taxon>
        <taxon>Bacillota</taxon>
        <taxon>Bacilli</taxon>
        <taxon>Lactobacillales</taxon>
        <taxon>Lactobacillaceae</taxon>
        <taxon>Bombilactobacillus</taxon>
    </lineage>
</organism>
<dbReference type="PATRIC" id="fig|1218508.4.peg.1672"/>
<gene>
    <name evidence="1" type="ORF">JG29_16250</name>
</gene>
<reference evidence="1 2" key="1">
    <citation type="submission" date="2014-12" db="EMBL/GenBank/DDBJ databases">
        <title>Comparative genomics of the lactic acid bacteria isolated from the honey bee gut.</title>
        <authorList>
            <person name="Ellegaard K.M."/>
            <person name="Tamarit D."/>
            <person name="Javelind E."/>
            <person name="Olofsson T."/>
            <person name="Andersson S.G."/>
            <person name="Vasquez A."/>
        </authorList>
    </citation>
    <scope>NUCLEOTIDE SEQUENCE [LARGE SCALE GENOMIC DNA]</scope>
    <source>
        <strain evidence="1 2">Hon2</strain>
    </source>
</reference>
<sequence>MFNDVLITQRMKSLLVPRIEQAFEIFKSENNLNKVSIYPKNIPEKLLDSYLPDAVKEFKSLNKELQNATADEIDDHIVDYVLNECDIGFLLSKIQFLFNEEATLQGVKDKMMEMLQHTHPYDQVNRDYWIRTINKIKHVDVLAKYADSDHLDSFVEERASDWKENLKEE</sequence>
<keyword evidence="2" id="KW-1185">Reference proteome</keyword>
<accession>A0A0F4KPY3</accession>
<name>A0A0F4KPY3_9LACO</name>
<dbReference type="STRING" id="1218508.JG29_16250"/>
<dbReference type="EMBL" id="JXBZ01000015">
    <property type="protein sequence ID" value="KJY48108.1"/>
    <property type="molecule type" value="Genomic_DNA"/>
</dbReference>